<dbReference type="AlphaFoldDB" id="A0A3B1CFU3"/>
<dbReference type="PROSITE" id="PS51257">
    <property type="entry name" value="PROKAR_LIPOPROTEIN"/>
    <property type="match status" value="1"/>
</dbReference>
<name>A0A3B1CFU3_9ZZZZ</name>
<proteinExistence type="predicted"/>
<sequence>MTMLKILSLAGFIALSALTVVSCSGSGGGGTGSGSGDSSTSAPPTGASVGSCYAVDKASICIDYTGNYWRDNPGTAKLNCDGQYGNSDAIYYNDPCPVNAPFSANLIGTCVQNMEQTMEVFIRYFNIGGAGYDAADFDWNWLKTMCEAAGQTWVWGDATR</sequence>
<reference evidence="1" key="1">
    <citation type="submission" date="2018-06" db="EMBL/GenBank/DDBJ databases">
        <authorList>
            <person name="Zhirakovskaya E."/>
        </authorList>
    </citation>
    <scope>NUCLEOTIDE SEQUENCE</scope>
</reference>
<accession>A0A3B1CFU3</accession>
<protein>
    <submittedName>
        <fullName evidence="1">Uncharacterized protein</fullName>
    </submittedName>
</protein>
<gene>
    <name evidence="1" type="ORF">MNBD_NITROSPINAE01-1051</name>
</gene>
<evidence type="ECO:0000313" key="1">
    <source>
        <dbReference type="EMBL" id="VAX15647.1"/>
    </source>
</evidence>
<organism evidence="1">
    <name type="scientific">hydrothermal vent metagenome</name>
    <dbReference type="NCBI Taxonomy" id="652676"/>
    <lineage>
        <taxon>unclassified sequences</taxon>
        <taxon>metagenomes</taxon>
        <taxon>ecological metagenomes</taxon>
    </lineage>
</organism>
<dbReference type="EMBL" id="UOGC01000017">
    <property type="protein sequence ID" value="VAX15647.1"/>
    <property type="molecule type" value="Genomic_DNA"/>
</dbReference>